<evidence type="ECO:0000313" key="1">
    <source>
        <dbReference type="EMBL" id="OAO90159.1"/>
    </source>
</evidence>
<dbReference type="Proteomes" id="UP000078284">
    <property type="component" value="Chromosome 5"/>
</dbReference>
<dbReference type="EMBL" id="LUHQ01000005">
    <property type="protein sequence ID" value="OAO90159.1"/>
    <property type="molecule type" value="Genomic_DNA"/>
</dbReference>
<comment type="caution">
    <text evidence="1">The sequence shown here is derived from an EMBL/GenBank/DDBJ whole genome shotgun (WGS) entry which is preliminary data.</text>
</comment>
<reference evidence="2" key="1">
    <citation type="journal article" date="2016" name="Proc. Natl. Acad. Sci. U.S.A.">
        <title>Chromosome-level assembly of Arabidopsis thaliana Ler reveals the extent of translocation and inversion polymorphisms.</title>
        <authorList>
            <person name="Zapata L."/>
            <person name="Ding J."/>
            <person name="Willing E.M."/>
            <person name="Hartwig B."/>
            <person name="Bezdan D."/>
            <person name="Jiao W.B."/>
            <person name="Patel V."/>
            <person name="Velikkakam James G."/>
            <person name="Koornneef M."/>
            <person name="Ossowski S."/>
            <person name="Schneeberger K."/>
        </authorList>
    </citation>
    <scope>NUCLEOTIDE SEQUENCE [LARGE SCALE GENOMIC DNA]</scope>
    <source>
        <strain evidence="2">cv. Landsberg erecta</strain>
    </source>
</reference>
<proteinExistence type="predicted"/>
<evidence type="ECO:0000313" key="2">
    <source>
        <dbReference type="Proteomes" id="UP000078284"/>
    </source>
</evidence>
<organism evidence="1 2">
    <name type="scientific">Arabidopsis thaliana</name>
    <name type="common">Mouse-ear cress</name>
    <dbReference type="NCBI Taxonomy" id="3702"/>
    <lineage>
        <taxon>Eukaryota</taxon>
        <taxon>Viridiplantae</taxon>
        <taxon>Streptophyta</taxon>
        <taxon>Embryophyta</taxon>
        <taxon>Tracheophyta</taxon>
        <taxon>Spermatophyta</taxon>
        <taxon>Magnoliopsida</taxon>
        <taxon>eudicotyledons</taxon>
        <taxon>Gunneridae</taxon>
        <taxon>Pentapetalae</taxon>
        <taxon>rosids</taxon>
        <taxon>malvids</taxon>
        <taxon>Brassicales</taxon>
        <taxon>Brassicaceae</taxon>
        <taxon>Camelineae</taxon>
        <taxon>Arabidopsis</taxon>
    </lineage>
</organism>
<sequence>MPFESVYCIAGEVGICLLTFGIRPRPSPSSVMQQLGTSAVTSKFKQTFFFKMRHFLDVCRYAWFLLVLGEKICIQFYVF</sequence>
<protein>
    <submittedName>
        <fullName evidence="1">Uncharacterized protein</fullName>
    </submittedName>
</protein>
<dbReference type="AlphaFoldDB" id="A0A178U977"/>
<gene>
    <name evidence="1" type="ordered locus">AXX17_At5g41770</name>
</gene>
<accession>A0A178U977</accession>
<name>A0A178U977_ARATH</name>